<dbReference type="AlphaFoldDB" id="A0A8J2Y2Y0"/>
<keyword evidence="4" id="KW-1185">Reference proteome</keyword>
<gene>
    <name evidence="3" type="ORF">GCM10011342_01460</name>
</gene>
<evidence type="ECO:0000313" key="3">
    <source>
        <dbReference type="EMBL" id="GGC96358.1"/>
    </source>
</evidence>
<name>A0A8J2Y2Y0_9PROT</name>
<evidence type="ECO:0008006" key="5">
    <source>
        <dbReference type="Google" id="ProtNLM"/>
    </source>
</evidence>
<evidence type="ECO:0000256" key="1">
    <source>
        <dbReference type="SAM" id="MobiDB-lite"/>
    </source>
</evidence>
<comment type="caution">
    <text evidence="3">The sequence shown here is derived from an EMBL/GenBank/DDBJ whole genome shotgun (WGS) entry which is preliminary data.</text>
</comment>
<feature type="transmembrane region" description="Helical" evidence="2">
    <location>
        <begin position="12"/>
        <end position="34"/>
    </location>
</feature>
<reference evidence="3" key="1">
    <citation type="journal article" date="2014" name="Int. J. Syst. Evol. Microbiol.">
        <title>Complete genome sequence of Corynebacterium casei LMG S-19264T (=DSM 44701T), isolated from a smear-ripened cheese.</title>
        <authorList>
            <consortium name="US DOE Joint Genome Institute (JGI-PGF)"/>
            <person name="Walter F."/>
            <person name="Albersmeier A."/>
            <person name="Kalinowski J."/>
            <person name="Ruckert C."/>
        </authorList>
    </citation>
    <scope>NUCLEOTIDE SEQUENCE</scope>
    <source>
        <strain evidence="3">CGMCC 1.12921</strain>
    </source>
</reference>
<protein>
    <recommendedName>
        <fullName evidence="5">MotA/TolQ/ExbB proton channel family protein</fullName>
    </recommendedName>
</protein>
<reference evidence="3" key="2">
    <citation type="submission" date="2020-09" db="EMBL/GenBank/DDBJ databases">
        <authorList>
            <person name="Sun Q."/>
            <person name="Zhou Y."/>
        </authorList>
    </citation>
    <scope>NUCLEOTIDE SEQUENCE</scope>
    <source>
        <strain evidence="3">CGMCC 1.12921</strain>
    </source>
</reference>
<organism evidence="3 4">
    <name type="scientific">Aquisalinus flavus</name>
    <dbReference type="NCBI Taxonomy" id="1526572"/>
    <lineage>
        <taxon>Bacteria</taxon>
        <taxon>Pseudomonadati</taxon>
        <taxon>Pseudomonadota</taxon>
        <taxon>Alphaproteobacteria</taxon>
        <taxon>Parvularculales</taxon>
        <taxon>Parvularculaceae</taxon>
        <taxon>Aquisalinus</taxon>
    </lineage>
</organism>
<accession>A0A8J2Y2Y0</accession>
<feature type="transmembrane region" description="Helical" evidence="2">
    <location>
        <begin position="148"/>
        <end position="176"/>
    </location>
</feature>
<dbReference type="Proteomes" id="UP000613582">
    <property type="component" value="Unassembled WGS sequence"/>
</dbReference>
<evidence type="ECO:0000256" key="2">
    <source>
        <dbReference type="SAM" id="Phobius"/>
    </source>
</evidence>
<feature type="transmembrane region" description="Helical" evidence="2">
    <location>
        <begin position="54"/>
        <end position="72"/>
    </location>
</feature>
<keyword evidence="2" id="KW-1133">Transmembrane helix</keyword>
<feature type="transmembrane region" description="Helical" evidence="2">
    <location>
        <begin position="210"/>
        <end position="229"/>
    </location>
</feature>
<sequence>MSRSLDRSVRFNGPGGYIINMVLFLAGVAAIGFYLSPLSPQPTDLLVEAFRANVALNGLILFVLGMGIIYNLRQAAVVGPAVSWVNSFRNSVDPSRTRLPRPPALIGAMSRMLLDADERGGRLSQASSRAILDSLGQRVDEGREFGRYIANLLVFLGLLGTFWGLLQVVSSVALVIGSLASSGSGGAEAGDAVRQLINGLQAPLSGMGTAFSSSLFGLAGSLIIGFLDIQAGQAQNRFYTDLEDWLSGITETVTTSSGGDRSSMDAGKPEDLLSGLQRIEAAVTRLANAQSEAQTKASEDVRREIRMLGRTLIEGVPAEDNPPPSGSPKSSSKDR</sequence>
<keyword evidence="2" id="KW-0472">Membrane</keyword>
<proteinExistence type="predicted"/>
<feature type="region of interest" description="Disordered" evidence="1">
    <location>
        <begin position="311"/>
        <end position="335"/>
    </location>
</feature>
<dbReference type="EMBL" id="BMGH01000001">
    <property type="protein sequence ID" value="GGC96358.1"/>
    <property type="molecule type" value="Genomic_DNA"/>
</dbReference>
<evidence type="ECO:0000313" key="4">
    <source>
        <dbReference type="Proteomes" id="UP000613582"/>
    </source>
</evidence>
<keyword evidence="2" id="KW-0812">Transmembrane</keyword>
<dbReference type="RefSeq" id="WP_188159388.1">
    <property type="nucleotide sequence ID" value="NZ_BMGH01000001.1"/>
</dbReference>